<sequence>MIYREKKIYSGDMFEAEIYPITIYERNQSRRKKNKISSKEQKNLNGKNATKKLIRLINTNFTNKDLFATYTYDKEHLPNSLEQAKRDIKNHIRSIRRYLKKNNLPELKYIAVIEHKEGKQAIRIHHHMVLSGDIDRDTLEKLWKKGRCNTHRLQSNEFGYEGLARYIAKDPKGAKRWIPSRNLKKPKISINDFKYSKRKVENISKSQGERELFESLYKGYIFRDYKVEVNDVMGTISIYIKMQKIKK</sequence>
<dbReference type="Proteomes" id="UP000191448">
    <property type="component" value="Unassembled WGS sequence"/>
</dbReference>
<evidence type="ECO:0000313" key="3">
    <source>
        <dbReference type="Proteomes" id="UP000191448"/>
    </source>
</evidence>
<accession>A0A1V4SZ44</accession>
<dbReference type="OrthoDB" id="1733540at2"/>
<reference evidence="2 3" key="1">
    <citation type="submission" date="2016-02" db="EMBL/GenBank/DDBJ databases">
        <title>Genome sequence of Clostridium thermobutyricum DSM 4928.</title>
        <authorList>
            <person name="Poehlein A."/>
            <person name="Daniel R."/>
        </authorList>
    </citation>
    <scope>NUCLEOTIDE SEQUENCE [LARGE SCALE GENOMIC DNA]</scope>
    <source>
        <strain evidence="2 3">DSM 4928</strain>
    </source>
</reference>
<protein>
    <recommendedName>
        <fullName evidence="1">Replication-associated protein ORF2/G2P domain-containing protein</fullName>
    </recommendedName>
</protein>
<feature type="domain" description="Replication-associated protein ORF2/G2P" evidence="1">
    <location>
        <begin position="66"/>
        <end position="170"/>
    </location>
</feature>
<dbReference type="AlphaFoldDB" id="A0A1V4SZ44"/>
<gene>
    <name evidence="2" type="ORF">CLTHE_02010</name>
</gene>
<proteinExistence type="predicted"/>
<dbReference type="InterPro" id="IPR056906">
    <property type="entry name" value="ORF2/G2P_dom"/>
</dbReference>
<organism evidence="2 3">
    <name type="scientific">Clostridium thermobutyricum DSM 4928</name>
    <dbReference type="NCBI Taxonomy" id="1121339"/>
    <lineage>
        <taxon>Bacteria</taxon>
        <taxon>Bacillati</taxon>
        <taxon>Bacillota</taxon>
        <taxon>Clostridia</taxon>
        <taxon>Eubacteriales</taxon>
        <taxon>Clostridiaceae</taxon>
        <taxon>Clostridium</taxon>
    </lineage>
</organism>
<evidence type="ECO:0000259" key="1">
    <source>
        <dbReference type="Pfam" id="PF23343"/>
    </source>
</evidence>
<evidence type="ECO:0000313" key="2">
    <source>
        <dbReference type="EMBL" id="OPX50900.1"/>
    </source>
</evidence>
<dbReference type="EMBL" id="LTAY01000010">
    <property type="protein sequence ID" value="OPX50900.1"/>
    <property type="molecule type" value="Genomic_DNA"/>
</dbReference>
<dbReference type="Pfam" id="PF23343">
    <property type="entry name" value="REP_ORF2-G2P"/>
    <property type="match status" value="1"/>
</dbReference>
<name>A0A1V4SZ44_9CLOT</name>
<dbReference type="RefSeq" id="WP_080021597.1">
    <property type="nucleotide sequence ID" value="NZ_LTAY01000010.1"/>
</dbReference>
<comment type="caution">
    <text evidence="2">The sequence shown here is derived from an EMBL/GenBank/DDBJ whole genome shotgun (WGS) entry which is preliminary data.</text>
</comment>